<evidence type="ECO:0000313" key="2">
    <source>
        <dbReference type="Proteomes" id="UP000653644"/>
    </source>
</evidence>
<sequence length="66" mass="7422">MWNGIEWNADEALDDVRRYVVDNLGDPDAVVVVDDRGLSRGPPETALATGDYGSFARDWSREIIQR</sequence>
<comment type="caution">
    <text evidence="1">The sequence shown here is derived from an EMBL/GenBank/DDBJ whole genome shotgun (WGS) entry which is preliminary data.</text>
</comment>
<dbReference type="EMBL" id="BMVN01000005">
    <property type="protein sequence ID" value="GHA13952.1"/>
    <property type="molecule type" value="Genomic_DNA"/>
</dbReference>
<protein>
    <submittedName>
        <fullName evidence="1">Uncharacterized protein</fullName>
    </submittedName>
</protein>
<accession>A0ABQ3CKP5</accession>
<proteinExistence type="predicted"/>
<name>A0ABQ3CKP5_9ACTN</name>
<dbReference type="Proteomes" id="UP000653644">
    <property type="component" value="Unassembled WGS sequence"/>
</dbReference>
<evidence type="ECO:0000313" key="1">
    <source>
        <dbReference type="EMBL" id="GHA13952.1"/>
    </source>
</evidence>
<organism evidence="1 2">
    <name type="scientific">Streptomyces canarius</name>
    <dbReference type="NCBI Taxonomy" id="285453"/>
    <lineage>
        <taxon>Bacteria</taxon>
        <taxon>Bacillati</taxon>
        <taxon>Actinomycetota</taxon>
        <taxon>Actinomycetes</taxon>
        <taxon>Kitasatosporales</taxon>
        <taxon>Streptomycetaceae</taxon>
        <taxon>Streptomyces</taxon>
    </lineage>
</organism>
<gene>
    <name evidence="1" type="ORF">GCM10010345_18080</name>
</gene>
<reference evidence="2" key="1">
    <citation type="journal article" date="2019" name="Int. J. Syst. Evol. Microbiol.">
        <title>The Global Catalogue of Microorganisms (GCM) 10K type strain sequencing project: providing services to taxonomists for standard genome sequencing and annotation.</title>
        <authorList>
            <consortium name="The Broad Institute Genomics Platform"/>
            <consortium name="The Broad Institute Genome Sequencing Center for Infectious Disease"/>
            <person name="Wu L."/>
            <person name="Ma J."/>
        </authorList>
    </citation>
    <scope>NUCLEOTIDE SEQUENCE [LARGE SCALE GENOMIC DNA]</scope>
    <source>
        <strain evidence="2">JCM 4733</strain>
    </source>
</reference>
<keyword evidence="2" id="KW-1185">Reference proteome</keyword>